<feature type="domain" description="Cupin type-2" evidence="1">
    <location>
        <begin position="41"/>
        <end position="98"/>
    </location>
</feature>
<dbReference type="Pfam" id="PF07883">
    <property type="entry name" value="Cupin_2"/>
    <property type="match status" value="1"/>
</dbReference>
<name>A0A4V1ZCS0_9BACT</name>
<dbReference type="OrthoDB" id="9802489at2"/>
<organism evidence="2 3">
    <name type="scientific">Emticicia agri</name>
    <dbReference type="NCBI Taxonomy" id="2492393"/>
    <lineage>
        <taxon>Bacteria</taxon>
        <taxon>Pseudomonadati</taxon>
        <taxon>Bacteroidota</taxon>
        <taxon>Cytophagia</taxon>
        <taxon>Cytophagales</taxon>
        <taxon>Leadbetterellaceae</taxon>
        <taxon>Emticicia</taxon>
    </lineage>
</organism>
<dbReference type="CDD" id="cd02233">
    <property type="entry name" value="cupin_HNL-like"/>
    <property type="match status" value="1"/>
</dbReference>
<protein>
    <submittedName>
        <fullName evidence="2">Cupin domain-containing protein</fullName>
    </submittedName>
</protein>
<sequence>METNTIFPKGDKLTNGYFTGDAFLKPLLARDKNNDFVIGSVTFEPGARTNWHTHPKGQVLIVTEGQGFYQEKGKPARIIKKGDVVNIPENTEHWHGAAAEIGMIHIAITHFKDDVNVVWLQPVSAEEYGEVNKNNKP</sequence>
<dbReference type="Proteomes" id="UP000293162">
    <property type="component" value="Unassembled WGS sequence"/>
</dbReference>
<gene>
    <name evidence="2" type="ORF">EWM59_21090</name>
</gene>
<dbReference type="PANTHER" id="PTHR43698:SF1">
    <property type="entry name" value="BLL4564 PROTEIN"/>
    <property type="match status" value="1"/>
</dbReference>
<reference evidence="2 3" key="1">
    <citation type="submission" date="2019-02" db="EMBL/GenBank/DDBJ databases">
        <title>Bacterial novel species Emticicia sp. 17J42-9 isolated from soil.</title>
        <authorList>
            <person name="Jung H.-Y."/>
        </authorList>
    </citation>
    <scope>NUCLEOTIDE SEQUENCE [LARGE SCALE GENOMIC DNA]</scope>
    <source>
        <strain evidence="2 3">17J42-9</strain>
    </source>
</reference>
<dbReference type="Gene3D" id="2.60.120.10">
    <property type="entry name" value="Jelly Rolls"/>
    <property type="match status" value="1"/>
</dbReference>
<comment type="caution">
    <text evidence="2">The sequence shown here is derived from an EMBL/GenBank/DDBJ whole genome shotgun (WGS) entry which is preliminary data.</text>
</comment>
<dbReference type="RefSeq" id="WP_130023237.1">
    <property type="nucleotide sequence ID" value="NZ_SEWF01000040.1"/>
</dbReference>
<dbReference type="PANTHER" id="PTHR43698">
    <property type="entry name" value="RIBD C-TERMINAL DOMAIN CONTAINING PROTEIN"/>
    <property type="match status" value="1"/>
</dbReference>
<dbReference type="InterPro" id="IPR011051">
    <property type="entry name" value="RmlC_Cupin_sf"/>
</dbReference>
<keyword evidence="3" id="KW-1185">Reference proteome</keyword>
<evidence type="ECO:0000313" key="3">
    <source>
        <dbReference type="Proteomes" id="UP000293162"/>
    </source>
</evidence>
<dbReference type="AlphaFoldDB" id="A0A4V1ZCS0"/>
<dbReference type="InterPro" id="IPR014710">
    <property type="entry name" value="RmlC-like_jellyroll"/>
</dbReference>
<evidence type="ECO:0000259" key="1">
    <source>
        <dbReference type="Pfam" id="PF07883"/>
    </source>
</evidence>
<dbReference type="SUPFAM" id="SSF51182">
    <property type="entry name" value="RmlC-like cupins"/>
    <property type="match status" value="1"/>
</dbReference>
<accession>A0A4V1ZCS0</accession>
<dbReference type="EMBL" id="SEWF01000040">
    <property type="protein sequence ID" value="RYU93630.1"/>
    <property type="molecule type" value="Genomic_DNA"/>
</dbReference>
<dbReference type="InterPro" id="IPR047263">
    <property type="entry name" value="HNL-like_cupin"/>
</dbReference>
<proteinExistence type="predicted"/>
<evidence type="ECO:0000313" key="2">
    <source>
        <dbReference type="EMBL" id="RYU93630.1"/>
    </source>
</evidence>
<dbReference type="InterPro" id="IPR013096">
    <property type="entry name" value="Cupin_2"/>
</dbReference>